<feature type="region of interest" description="Disordered" evidence="1">
    <location>
        <begin position="99"/>
        <end position="132"/>
    </location>
</feature>
<dbReference type="RefSeq" id="XP_062792237.1">
    <property type="nucleotide sequence ID" value="XM_062936186.1"/>
</dbReference>
<dbReference type="SUPFAM" id="SSF89895">
    <property type="entry name" value="FYSH domain"/>
    <property type="match status" value="1"/>
</dbReference>
<dbReference type="InterPro" id="IPR019783">
    <property type="entry name" value="SDO1/SBDS_N"/>
</dbReference>
<protein>
    <recommendedName>
        <fullName evidence="2">Ribosome maturation protein SDO1/SBDS N-terminal domain-containing protein</fullName>
    </recommendedName>
</protein>
<accession>A0ABZ1D4F2</accession>
<keyword evidence="4" id="KW-1185">Reference proteome</keyword>
<dbReference type="Gene3D" id="3.30.1250.10">
    <property type="entry name" value="Ribosome maturation protein SBDS, N-terminal domain"/>
    <property type="match status" value="1"/>
</dbReference>
<organism evidence="3 4">
    <name type="scientific">Kwoniella shivajii</name>
    <dbReference type="NCBI Taxonomy" id="564305"/>
    <lineage>
        <taxon>Eukaryota</taxon>
        <taxon>Fungi</taxon>
        <taxon>Dikarya</taxon>
        <taxon>Basidiomycota</taxon>
        <taxon>Agaricomycotina</taxon>
        <taxon>Tremellomycetes</taxon>
        <taxon>Tremellales</taxon>
        <taxon>Cryptococcaceae</taxon>
        <taxon>Kwoniella</taxon>
    </lineage>
</organism>
<name>A0ABZ1D4F2_9TREE</name>
<dbReference type="EMBL" id="CP141885">
    <property type="protein sequence ID" value="WRT67497.1"/>
    <property type="molecule type" value="Genomic_DNA"/>
</dbReference>
<feature type="domain" description="Ribosome maturation protein SDO1/SBDS N-terminal" evidence="2">
    <location>
        <begin position="14"/>
        <end position="102"/>
    </location>
</feature>
<evidence type="ECO:0000256" key="1">
    <source>
        <dbReference type="SAM" id="MobiDB-lite"/>
    </source>
</evidence>
<sequence>MATNTAIIWSPEASQEQFIVYIDDAAEYEQWKQQPEGGKDIALSRFVGTFSVFKTATGVGHTGTLGEVSKQELQNTLFGGDKNKHVEDAIVLILTEGKPHKGDLSHSFKLTKNPGRGAGEVKGIGAQQGPHR</sequence>
<evidence type="ECO:0000313" key="4">
    <source>
        <dbReference type="Proteomes" id="UP001329825"/>
    </source>
</evidence>
<dbReference type="Proteomes" id="UP001329825">
    <property type="component" value="Chromosome 5"/>
</dbReference>
<dbReference type="Pfam" id="PF01172">
    <property type="entry name" value="SBDS_N"/>
    <property type="match status" value="1"/>
</dbReference>
<proteinExistence type="predicted"/>
<dbReference type="InterPro" id="IPR036786">
    <property type="entry name" value="Ribosome_mat_SBDS_N_sf"/>
</dbReference>
<dbReference type="GeneID" id="87956600"/>
<evidence type="ECO:0000313" key="3">
    <source>
        <dbReference type="EMBL" id="WRT67497.1"/>
    </source>
</evidence>
<evidence type="ECO:0000259" key="2">
    <source>
        <dbReference type="Pfam" id="PF01172"/>
    </source>
</evidence>
<gene>
    <name evidence="3" type="ORF">IL334_004469</name>
</gene>
<reference evidence="3 4" key="1">
    <citation type="submission" date="2024-01" db="EMBL/GenBank/DDBJ databases">
        <title>Comparative genomics of Cryptococcus and Kwoniella reveals pathogenesis evolution and contrasting modes of karyotype evolution via chromosome fusion or intercentromeric recombination.</title>
        <authorList>
            <person name="Coelho M.A."/>
            <person name="David-Palma M."/>
            <person name="Shea T."/>
            <person name="Bowers K."/>
            <person name="McGinley-Smith S."/>
            <person name="Mohammad A.W."/>
            <person name="Gnirke A."/>
            <person name="Yurkov A.M."/>
            <person name="Nowrousian M."/>
            <person name="Sun S."/>
            <person name="Cuomo C.A."/>
            <person name="Heitman J."/>
        </authorList>
    </citation>
    <scope>NUCLEOTIDE SEQUENCE [LARGE SCALE GENOMIC DNA]</scope>
    <source>
        <strain evidence="3">CBS 11374</strain>
    </source>
</reference>